<evidence type="ECO:0000256" key="6">
    <source>
        <dbReference type="ARBA" id="ARBA00022763"/>
    </source>
</evidence>
<proteinExistence type="inferred from homology"/>
<comment type="similarity">
    <text evidence="3">Belongs to the helicase family. SKI2 subfamily.</text>
</comment>
<keyword evidence="11" id="KW-0234">DNA repair</keyword>
<dbReference type="Gene3D" id="1.10.3380.20">
    <property type="match status" value="1"/>
</dbReference>
<keyword evidence="4" id="KW-0158">Chromosome</keyword>
<dbReference type="CDD" id="cd18026">
    <property type="entry name" value="DEXHc_POLQ-like"/>
    <property type="match status" value="1"/>
</dbReference>
<keyword evidence="8" id="KW-0347">Helicase</keyword>
<evidence type="ECO:0000259" key="22">
    <source>
        <dbReference type="PROSITE" id="PS51194"/>
    </source>
</evidence>
<dbReference type="CDD" id="cd18795">
    <property type="entry name" value="SF2_C_Ski2"/>
    <property type="match status" value="1"/>
</dbReference>
<comment type="function">
    <text evidence="17">Single-stranded 3'-5' DNA helicase that plays a key role in homology-driven double-strand break (DSB) repair. Involved in different DSB repair mechanisms that are guided by annealing of extensive stretches of complementary bases at break ends, such as microhomology-mediated end-joining (MMEJ), single-strand annealing (SSA) or synthesis-dependent strand annealing (SDSA). Possesses both DNA unwinding and annealing activities. Forms a complex with RAD51, stimulating HELQ DNA helicase activity and ability to unwing DNA. Efficiently unwinds substrates containing 3' overhangs or a D-loop. In contrast, interaction with the replication protein A (RPA/RP-A) complex inhibits DNA unwinding by HELQ but strongly stimulates DNA strand annealing. Triggers displacement of RPA from single-stranded DNA to facilitate annealing of complementary sequences.</text>
</comment>
<protein>
    <recommendedName>
        <fullName evidence="18">Helicase POLQ-like</fullName>
        <ecNumber evidence="15">5.6.2.4</ecNumber>
    </recommendedName>
    <alternativeName>
        <fullName evidence="20">Mus308-like helicase</fullName>
    </alternativeName>
    <alternativeName>
        <fullName evidence="19">POLQ-like helicase</fullName>
    </alternativeName>
</protein>
<evidence type="ECO:0000256" key="8">
    <source>
        <dbReference type="ARBA" id="ARBA00022806"/>
    </source>
</evidence>
<evidence type="ECO:0000256" key="2">
    <source>
        <dbReference type="ARBA" id="ARBA00004286"/>
    </source>
</evidence>
<accession>A0AAD9K8M2</accession>
<evidence type="ECO:0000256" key="13">
    <source>
        <dbReference type="ARBA" id="ARBA00023242"/>
    </source>
</evidence>
<dbReference type="Proteomes" id="UP001208570">
    <property type="component" value="Unassembled WGS sequence"/>
</dbReference>
<dbReference type="Pfam" id="PF20470">
    <property type="entry name" value="HTH_61"/>
    <property type="match status" value="1"/>
</dbReference>
<dbReference type="PANTHER" id="PTHR47961">
    <property type="entry name" value="DNA POLYMERASE THETA, PUTATIVE (AFU_ORTHOLOGUE AFUA_1G05260)-RELATED"/>
    <property type="match status" value="1"/>
</dbReference>
<reference evidence="23" key="1">
    <citation type="journal article" date="2023" name="Mol. Biol. Evol.">
        <title>Third-Generation Sequencing Reveals the Adaptive Role of the Epigenome in Three Deep-Sea Polychaetes.</title>
        <authorList>
            <person name="Perez M."/>
            <person name="Aroh O."/>
            <person name="Sun Y."/>
            <person name="Lan Y."/>
            <person name="Juniper S.K."/>
            <person name="Young C.R."/>
            <person name="Angers B."/>
            <person name="Qian P.Y."/>
        </authorList>
    </citation>
    <scope>NUCLEOTIDE SEQUENCE</scope>
    <source>
        <strain evidence="23">P08H-3</strain>
    </source>
</reference>
<dbReference type="InterPro" id="IPR011545">
    <property type="entry name" value="DEAD/DEAH_box_helicase_dom"/>
</dbReference>
<dbReference type="GO" id="GO:0016787">
    <property type="term" value="F:hydrolase activity"/>
    <property type="evidence" value="ECO:0007669"/>
    <property type="project" value="UniProtKB-KW"/>
</dbReference>
<comment type="catalytic activity">
    <reaction evidence="16">
        <text>ATP + H2O = ADP + phosphate + H(+)</text>
        <dbReference type="Rhea" id="RHEA:13065"/>
        <dbReference type="ChEBI" id="CHEBI:15377"/>
        <dbReference type="ChEBI" id="CHEBI:15378"/>
        <dbReference type="ChEBI" id="CHEBI:30616"/>
        <dbReference type="ChEBI" id="CHEBI:43474"/>
        <dbReference type="ChEBI" id="CHEBI:456216"/>
        <dbReference type="EC" id="5.6.2.4"/>
    </reaction>
</comment>
<evidence type="ECO:0000256" key="4">
    <source>
        <dbReference type="ARBA" id="ARBA00022454"/>
    </source>
</evidence>
<dbReference type="FunFam" id="3.40.50.300:FF:001293">
    <property type="entry name" value="helicase POLQ-like isoform X5"/>
    <property type="match status" value="1"/>
</dbReference>
<dbReference type="Pfam" id="PF00270">
    <property type="entry name" value="DEAD"/>
    <property type="match status" value="1"/>
</dbReference>
<dbReference type="PANTHER" id="PTHR47961:SF12">
    <property type="entry name" value="HELICASE POLQ-LIKE"/>
    <property type="match status" value="1"/>
</dbReference>
<keyword evidence="5" id="KW-0547">Nucleotide-binding</keyword>
<dbReference type="InterPro" id="IPR001650">
    <property type="entry name" value="Helicase_C-like"/>
</dbReference>
<dbReference type="AlphaFoldDB" id="A0AAD9K8M2"/>
<keyword evidence="24" id="KW-1185">Reference proteome</keyword>
<dbReference type="Gene3D" id="1.10.150.20">
    <property type="entry name" value="5' to 3' exonuclease, C-terminal subdomain"/>
    <property type="match status" value="1"/>
</dbReference>
<name>A0AAD9K8M2_9ANNE</name>
<feature type="domain" description="Helicase C-terminal" evidence="22">
    <location>
        <begin position="594"/>
        <end position="786"/>
    </location>
</feature>
<feature type="domain" description="Helicase ATP-binding" evidence="21">
    <location>
        <begin position="370"/>
        <end position="543"/>
    </location>
</feature>
<evidence type="ECO:0000256" key="11">
    <source>
        <dbReference type="ARBA" id="ARBA00023204"/>
    </source>
</evidence>
<dbReference type="EMBL" id="JAODUP010000043">
    <property type="protein sequence ID" value="KAK2166035.1"/>
    <property type="molecule type" value="Genomic_DNA"/>
</dbReference>
<evidence type="ECO:0000256" key="16">
    <source>
        <dbReference type="ARBA" id="ARBA00048988"/>
    </source>
</evidence>
<dbReference type="GO" id="GO:0005634">
    <property type="term" value="C:nucleus"/>
    <property type="evidence" value="ECO:0007669"/>
    <property type="project" value="UniProtKB-SubCell"/>
</dbReference>
<dbReference type="GO" id="GO:0043138">
    <property type="term" value="F:3'-5' DNA helicase activity"/>
    <property type="evidence" value="ECO:0007669"/>
    <property type="project" value="UniProtKB-EC"/>
</dbReference>
<comment type="subcellular location">
    <subcellularLocation>
        <location evidence="2">Chromosome</location>
    </subcellularLocation>
    <subcellularLocation>
        <location evidence="1">Nucleus</location>
    </subcellularLocation>
</comment>
<dbReference type="GO" id="GO:0005524">
    <property type="term" value="F:ATP binding"/>
    <property type="evidence" value="ECO:0007669"/>
    <property type="project" value="UniProtKB-KW"/>
</dbReference>
<keyword evidence="7" id="KW-0378">Hydrolase</keyword>
<evidence type="ECO:0000256" key="1">
    <source>
        <dbReference type="ARBA" id="ARBA00004123"/>
    </source>
</evidence>
<keyword evidence="10" id="KW-0238">DNA-binding</keyword>
<dbReference type="InterPro" id="IPR027417">
    <property type="entry name" value="P-loop_NTPase"/>
</dbReference>
<evidence type="ECO:0000256" key="17">
    <source>
        <dbReference type="ARBA" id="ARBA00053573"/>
    </source>
</evidence>
<gene>
    <name evidence="23" type="ORF">LSH36_43g03005</name>
</gene>
<dbReference type="InterPro" id="IPR014001">
    <property type="entry name" value="Helicase_ATP-bd"/>
</dbReference>
<dbReference type="GO" id="GO:0006281">
    <property type="term" value="P:DNA repair"/>
    <property type="evidence" value="ECO:0007669"/>
    <property type="project" value="UniProtKB-KW"/>
</dbReference>
<comment type="caution">
    <text evidence="23">The sequence shown here is derived from an EMBL/GenBank/DDBJ whole genome shotgun (WGS) entry which is preliminary data.</text>
</comment>
<organism evidence="23 24">
    <name type="scientific">Paralvinella palmiformis</name>
    <dbReference type="NCBI Taxonomy" id="53620"/>
    <lineage>
        <taxon>Eukaryota</taxon>
        <taxon>Metazoa</taxon>
        <taxon>Spiralia</taxon>
        <taxon>Lophotrochozoa</taxon>
        <taxon>Annelida</taxon>
        <taxon>Polychaeta</taxon>
        <taxon>Sedentaria</taxon>
        <taxon>Canalipalpata</taxon>
        <taxon>Terebellida</taxon>
        <taxon>Terebelliformia</taxon>
        <taxon>Alvinellidae</taxon>
        <taxon>Paralvinella</taxon>
    </lineage>
</organism>
<evidence type="ECO:0000313" key="24">
    <source>
        <dbReference type="Proteomes" id="UP001208570"/>
    </source>
</evidence>
<evidence type="ECO:0000256" key="10">
    <source>
        <dbReference type="ARBA" id="ARBA00023125"/>
    </source>
</evidence>
<dbReference type="EC" id="5.6.2.4" evidence="15"/>
<dbReference type="Pfam" id="PF00271">
    <property type="entry name" value="Helicase_C"/>
    <property type="match status" value="1"/>
</dbReference>
<comment type="catalytic activity">
    <reaction evidence="14">
        <text>Couples ATP hydrolysis with the unwinding of duplex DNA by translocating in the 3'-5' direction.</text>
        <dbReference type="EC" id="5.6.2.4"/>
    </reaction>
</comment>
<keyword evidence="13" id="KW-0539">Nucleus</keyword>
<dbReference type="SUPFAM" id="SSF52540">
    <property type="entry name" value="P-loop containing nucleoside triphosphate hydrolases"/>
    <property type="match status" value="1"/>
</dbReference>
<evidence type="ECO:0000256" key="7">
    <source>
        <dbReference type="ARBA" id="ARBA00022801"/>
    </source>
</evidence>
<evidence type="ECO:0000256" key="18">
    <source>
        <dbReference type="ARBA" id="ARBA00069099"/>
    </source>
</evidence>
<evidence type="ECO:0000313" key="23">
    <source>
        <dbReference type="EMBL" id="KAK2166035.1"/>
    </source>
</evidence>
<evidence type="ECO:0000256" key="15">
    <source>
        <dbReference type="ARBA" id="ARBA00034808"/>
    </source>
</evidence>
<dbReference type="InterPro" id="IPR048960">
    <property type="entry name" value="POLQ-like_helical"/>
</dbReference>
<dbReference type="FunFam" id="3.40.50.300:FF:000813">
    <property type="entry name" value="helicase POLQ-like isoform X1"/>
    <property type="match status" value="1"/>
</dbReference>
<evidence type="ECO:0000256" key="5">
    <source>
        <dbReference type="ARBA" id="ARBA00022741"/>
    </source>
</evidence>
<evidence type="ECO:0000256" key="3">
    <source>
        <dbReference type="ARBA" id="ARBA00010140"/>
    </source>
</evidence>
<evidence type="ECO:0000256" key="20">
    <source>
        <dbReference type="ARBA" id="ARBA00076391"/>
    </source>
</evidence>
<dbReference type="Pfam" id="PF21099">
    <property type="entry name" value="POLQ_helical"/>
    <property type="match status" value="1"/>
</dbReference>
<dbReference type="FunFam" id="1.10.3380.20:FF:000002">
    <property type="entry name" value="helicase POLQ-like isoform X1"/>
    <property type="match status" value="1"/>
</dbReference>
<evidence type="ECO:0000256" key="14">
    <source>
        <dbReference type="ARBA" id="ARBA00034617"/>
    </source>
</evidence>
<dbReference type="SMART" id="SM00487">
    <property type="entry name" value="DEXDc"/>
    <property type="match status" value="1"/>
</dbReference>
<dbReference type="InterPro" id="IPR050474">
    <property type="entry name" value="Hel308_SKI2-like"/>
</dbReference>
<dbReference type="SMART" id="SM00490">
    <property type="entry name" value="HELICc"/>
    <property type="match status" value="1"/>
</dbReference>
<keyword evidence="6" id="KW-0227">DNA damage</keyword>
<evidence type="ECO:0000256" key="19">
    <source>
        <dbReference type="ARBA" id="ARBA00074990"/>
    </source>
</evidence>
<dbReference type="GO" id="GO:0005694">
    <property type="term" value="C:chromosome"/>
    <property type="evidence" value="ECO:0007669"/>
    <property type="project" value="UniProtKB-SubCell"/>
</dbReference>
<evidence type="ECO:0000256" key="9">
    <source>
        <dbReference type="ARBA" id="ARBA00022840"/>
    </source>
</evidence>
<dbReference type="GO" id="GO:0003677">
    <property type="term" value="F:DNA binding"/>
    <property type="evidence" value="ECO:0007669"/>
    <property type="project" value="UniProtKB-KW"/>
</dbReference>
<keyword evidence="9" id="KW-0067">ATP-binding</keyword>
<dbReference type="FunFam" id="1.10.150.20:FF:000058">
    <property type="entry name" value="Helicase, POLQ like"/>
    <property type="match status" value="1"/>
</dbReference>
<evidence type="ECO:0000256" key="12">
    <source>
        <dbReference type="ARBA" id="ARBA00023235"/>
    </source>
</evidence>
<dbReference type="Gene3D" id="3.40.50.300">
    <property type="entry name" value="P-loop containing nucleotide triphosphate hydrolases"/>
    <property type="match status" value="2"/>
</dbReference>
<evidence type="ECO:0000259" key="21">
    <source>
        <dbReference type="PROSITE" id="PS51192"/>
    </source>
</evidence>
<keyword evidence="12" id="KW-0413">Isomerase</keyword>
<dbReference type="PROSITE" id="PS51192">
    <property type="entry name" value="HELICASE_ATP_BIND_1"/>
    <property type="match status" value="1"/>
</dbReference>
<dbReference type="SUPFAM" id="SSF158702">
    <property type="entry name" value="Sec63 N-terminal domain-like"/>
    <property type="match status" value="1"/>
</dbReference>
<sequence length="1125" mass="126048">MPKRRWTDEGDSNVIRNQKKSNQSCDVKKIDRKHNGANNSLMLPITSDNKEAMIMSPGSPTPFLTQNTGPDVSDSLILCHTPKSRPVAPDSPDLYLTPEPRNQLPCHLTMGSTQKTEQLSPESPCLYLTQQPWPVTPDSPDLYVTQQDPLNETDSFLAELDCEQLSCCTPKNEPLLTEASEGQEQAGCELKCSPVLQCSSHHVDQLNTTSGFESDCSLFGDSLLDNQKQVNTMNSVQLSACERNTKFSLAGIHTNGHLKCGPSLGGPSFTNRSTSSPFSTSFHERLKSRLLQNAKHVLMPDENKMGHKREEMVQQALREAVKLKEQVLSQPEIKSDSGHFYGLLDRVKELLNKHRGITKLYDWQHECLSLPALRTHSNLIYSLPTSGGKTLVAEILILQELLLQMKDAIFILPFVSIVQEKVKELSPFAVDLNFLVEEYAASKGCFPPRKRQKRKTVFICTIEKANSLVNSLIEHGRMESIGLIVVDELHMLGEGGSRGAMLEMTLTKVMHISSLTQLVGMSATLSNIEDLQVFLHAEVYSNNFRPVELKEYVKIEDIIYEIDHKALCPDDKLKHHCVVSYKCTSSQLKLDPDRVGALVLEVIPKHSCLVFCPTKKNCENVAELVCQFISSKMLEEKKGDRQSLIQALKYDGNGQICPVLKRTVPYGIAYHHSGLTMDERKLIEEAYSEGTLCMLACTSTLAAGVNLPARRVILRCPYVANQFLTSSQYKQMTGRAGRAGIDTSGESIIIVQNRDRCKVLDLVSGPYECCHSSLLYENKKGISSLLLTTIGLQITKTMSSVIEFLRKTLCHVQKSYFDLDLIGMATEGLEHLIDLKLVKQNRSGSEDNLEVTRLGKAVVKGSVDLDRGPLLYKDLNNSLKSLVLSNHLHLLYLITPYDLTKAVKPDWRIYLNELGTFNGGELQVCSFIGVTESYIVRNISGQKIRKPIEERVVKRFYLTLMLYNLWKQRSIWYVAAKFNQSRGFVQQLMTSAASFAACVNHFCQELDELWAYQDLLANFVKRLSYCVSMELIPLLEIPGVKIGRARQLYTAGYKSLQLLAYADPEQLIKDIEHLPRKGAKQIVASAQMLLQQQAEALLEEADDLLTIPANVTIETTPNKDVEDLI</sequence>
<dbReference type="PROSITE" id="PS51194">
    <property type="entry name" value="HELICASE_CTER"/>
    <property type="match status" value="1"/>
</dbReference>
<dbReference type="InterPro" id="IPR046931">
    <property type="entry name" value="HTH_61"/>
</dbReference>